<comment type="caution">
    <text evidence="4">The sequence shown here is derived from an EMBL/GenBank/DDBJ whole genome shotgun (WGS) entry which is preliminary data.</text>
</comment>
<keyword evidence="5" id="KW-1185">Reference proteome</keyword>
<feature type="domain" description="Solute-binding protein family 5" evidence="3">
    <location>
        <begin position="114"/>
        <end position="511"/>
    </location>
</feature>
<dbReference type="PROSITE" id="PS51257">
    <property type="entry name" value="PROKAR_LIPOPROTEIN"/>
    <property type="match status" value="1"/>
</dbReference>
<feature type="region of interest" description="Disordered" evidence="1">
    <location>
        <begin position="27"/>
        <end position="62"/>
    </location>
</feature>
<dbReference type="GO" id="GO:0015833">
    <property type="term" value="P:peptide transport"/>
    <property type="evidence" value="ECO:0007669"/>
    <property type="project" value="TreeGrafter"/>
</dbReference>
<dbReference type="Proteomes" id="UP000033772">
    <property type="component" value="Unassembled WGS sequence"/>
</dbReference>
<dbReference type="AlphaFoldDB" id="A0A1J4NCM4"/>
<name>A0A1J4NCM4_9ACTN</name>
<dbReference type="InterPro" id="IPR039424">
    <property type="entry name" value="SBP_5"/>
</dbReference>
<gene>
    <name evidence="4" type="ORF">UG56_000135</name>
</gene>
<dbReference type="InterPro" id="IPR000914">
    <property type="entry name" value="SBP_5_dom"/>
</dbReference>
<evidence type="ECO:0000313" key="5">
    <source>
        <dbReference type="Proteomes" id="UP000033772"/>
    </source>
</evidence>
<evidence type="ECO:0000256" key="1">
    <source>
        <dbReference type="SAM" id="MobiDB-lite"/>
    </source>
</evidence>
<feature type="chain" id="PRO_5039134276" description="Solute-binding protein family 5 domain-containing protein" evidence="2">
    <location>
        <begin position="21"/>
        <end position="603"/>
    </location>
</feature>
<protein>
    <recommendedName>
        <fullName evidence="3">Solute-binding protein family 5 domain-containing protein</fullName>
    </recommendedName>
</protein>
<dbReference type="OrthoDB" id="9796817at2"/>
<evidence type="ECO:0000259" key="3">
    <source>
        <dbReference type="Pfam" id="PF00496"/>
    </source>
</evidence>
<feature type="signal peptide" evidence="2">
    <location>
        <begin position="1"/>
        <end position="20"/>
    </location>
</feature>
<keyword evidence="2" id="KW-0732">Signal</keyword>
<accession>A0A1J4NCM4</accession>
<organism evidence="4 5">
    <name type="scientific">Nocardioides luteus</name>
    <dbReference type="NCBI Taxonomy" id="1844"/>
    <lineage>
        <taxon>Bacteria</taxon>
        <taxon>Bacillati</taxon>
        <taxon>Actinomycetota</taxon>
        <taxon>Actinomycetes</taxon>
        <taxon>Propionibacteriales</taxon>
        <taxon>Nocardioidaceae</taxon>
        <taxon>Nocardioides</taxon>
    </lineage>
</organism>
<dbReference type="PANTHER" id="PTHR30290">
    <property type="entry name" value="PERIPLASMIC BINDING COMPONENT OF ABC TRANSPORTER"/>
    <property type="match status" value="1"/>
</dbReference>
<proteinExistence type="predicted"/>
<reference evidence="4" key="1">
    <citation type="submission" date="2016-10" db="EMBL/GenBank/DDBJ databases">
        <title>Draft Genome Sequence of Nocardioides luteus Strain BAFB, an Alkane-Degrading Bacterium Isolated from JP-7 Polluted Soil.</title>
        <authorList>
            <person name="Brown L."/>
            <person name="Ruiz O.N."/>
            <person name="Gunasekera T."/>
        </authorList>
    </citation>
    <scope>NUCLEOTIDE SEQUENCE [LARGE SCALE GENOMIC DNA]</scope>
    <source>
        <strain evidence="4">BAFB</strain>
    </source>
</reference>
<dbReference type="Gene3D" id="3.10.105.10">
    <property type="entry name" value="Dipeptide-binding Protein, Domain 3"/>
    <property type="match status" value="1"/>
</dbReference>
<dbReference type="Gene3D" id="3.40.190.10">
    <property type="entry name" value="Periplasmic binding protein-like II"/>
    <property type="match status" value="1"/>
</dbReference>
<sequence>MRMKRTAIAASAIAALMLTAACGGGSGSGAGDDKNEFQEGGAAGAGKDPSATGPKAVPDDAADGGIVSVTTAVAPSTLDPTRTYYVDSGEIMSGLVTRSLTQYVYDEKAKDSVLVPDLATDLGQVSDDGLTWTFTLKDGIKYEDGTPVTAEDVAYGIKRSFAIETLPDGPTYQLTFFQDGDKYKGPFADTEAELKKLDGYEPGWYGGDDYKGVETDGNKVIIHLAQPFAELDYYASFPVFSPIPKAKDKDPLAYENHPMATGPYKFKSYKPGTSLELEKNDQWDADTDPGRIQKVDGFSFKFSQDTAKLENTIAADTGDAQTTLTYDNVTPQTFKKVQTENEDNLILGPSPCTYMIYMDQNKIKDKKIREAIGWAYPYKAVWKARGWIDGVTVEGGAAILPPGTAGRQDYEYPKGQDGQTTDPEKAKALLKEAGAEGFELTWYYSKDDEQRVAAKDQEVKAYEAAGFKVKPLPATSDTIRDLTSDPKAPINLRSGGWCSDWPSGGSWFPAQWDGSLANKAGMPNPANFDQADADAKQAEILKMDPADVPAAWGEFDKWMQETYYPAVVWGYSGSAFIKGSKLGGVFDDPVKGMPTLNTTYVTK</sequence>
<dbReference type="GO" id="GO:1904680">
    <property type="term" value="F:peptide transmembrane transporter activity"/>
    <property type="evidence" value="ECO:0007669"/>
    <property type="project" value="TreeGrafter"/>
</dbReference>
<evidence type="ECO:0000256" key="2">
    <source>
        <dbReference type="SAM" id="SignalP"/>
    </source>
</evidence>
<dbReference type="PANTHER" id="PTHR30290:SF83">
    <property type="entry name" value="ABC TRANSPORTER SUBSTRATE-BINDING PROTEIN"/>
    <property type="match status" value="1"/>
</dbReference>
<evidence type="ECO:0000313" key="4">
    <source>
        <dbReference type="EMBL" id="OIJ28679.1"/>
    </source>
</evidence>
<dbReference type="STRING" id="1844.UG56_000135"/>
<dbReference type="RefSeq" id="WP_071326801.1">
    <property type="nucleotide sequence ID" value="NZ_JZDQ02000001.1"/>
</dbReference>
<dbReference type="Pfam" id="PF00496">
    <property type="entry name" value="SBP_bac_5"/>
    <property type="match status" value="1"/>
</dbReference>
<dbReference type="SUPFAM" id="SSF53850">
    <property type="entry name" value="Periplasmic binding protein-like II"/>
    <property type="match status" value="1"/>
</dbReference>
<dbReference type="EMBL" id="JZDQ02000001">
    <property type="protein sequence ID" value="OIJ28679.1"/>
    <property type="molecule type" value="Genomic_DNA"/>
</dbReference>